<comment type="caution">
    <text evidence="1">The sequence shown here is derived from an EMBL/GenBank/DDBJ whole genome shotgun (WGS) entry which is preliminary data.</text>
</comment>
<dbReference type="EMBL" id="LXQE01000166">
    <property type="protein sequence ID" value="RCJ32379.1"/>
    <property type="molecule type" value="Genomic_DNA"/>
</dbReference>
<gene>
    <name evidence="1" type="ORF">A6769_28005</name>
</gene>
<protein>
    <submittedName>
        <fullName evidence="1">Uncharacterized protein</fullName>
    </submittedName>
</protein>
<name>A0A367R8D7_NOSPU</name>
<evidence type="ECO:0000313" key="2">
    <source>
        <dbReference type="Proteomes" id="UP000252085"/>
    </source>
</evidence>
<dbReference type="AlphaFoldDB" id="A0A367R8D7"/>
<sequence length="201" mass="23330">MDYDELSGAELKKLQDTRAKTKIEGHQQRKAELSRRYEVDVTPDLVEKDDDGWYPQLRMHYYLTLGREFLTTRDTKRAKAQLEAGENSIWKPDFNKGQLLPAVLLLENLQMLQFLTPDVQLRGSDEKLVEFKALAVTHRHVIKNYLNVSISEKHTPIAIAQKLLAKIDLKLDYIGRLGKRENRECVYQFVAPDDQRDSIFG</sequence>
<evidence type="ECO:0000313" key="1">
    <source>
        <dbReference type="EMBL" id="RCJ32379.1"/>
    </source>
</evidence>
<dbReference type="Proteomes" id="UP000252085">
    <property type="component" value="Unassembled WGS sequence"/>
</dbReference>
<reference evidence="1 2" key="1">
    <citation type="submission" date="2016-04" db="EMBL/GenBank/DDBJ databases">
        <authorList>
            <person name="Evans L.H."/>
            <person name="Alamgir A."/>
            <person name="Owens N."/>
            <person name="Weber N.D."/>
            <person name="Virtaneva K."/>
            <person name="Barbian K."/>
            <person name="Babar A."/>
            <person name="Rosenke K."/>
        </authorList>
    </citation>
    <scope>NUCLEOTIDE SEQUENCE [LARGE SCALE GENOMIC DNA]</scope>
    <source>
        <strain evidence="1">NIES-2108</strain>
    </source>
</reference>
<proteinExistence type="predicted"/>
<accession>A0A367R8D7</accession>
<organism evidence="1 2">
    <name type="scientific">Nostoc punctiforme NIES-2108</name>
    <dbReference type="NCBI Taxonomy" id="1356359"/>
    <lineage>
        <taxon>Bacteria</taxon>
        <taxon>Bacillati</taxon>
        <taxon>Cyanobacteriota</taxon>
        <taxon>Cyanophyceae</taxon>
        <taxon>Nostocales</taxon>
        <taxon>Nostocaceae</taxon>
        <taxon>Nostoc</taxon>
    </lineage>
</organism>